<reference evidence="1 2" key="1">
    <citation type="submission" date="2019-10" db="EMBL/GenBank/DDBJ databases">
        <title>A novel species.</title>
        <authorList>
            <person name="Gao J."/>
        </authorList>
    </citation>
    <scope>NUCLEOTIDE SEQUENCE [LARGE SCALE GENOMIC DNA]</scope>
    <source>
        <strain evidence="1 2">QMT-28</strain>
    </source>
</reference>
<proteinExistence type="predicted"/>
<dbReference type="EMBL" id="CP045643">
    <property type="protein sequence ID" value="QFZ72369.1"/>
    <property type="molecule type" value="Genomic_DNA"/>
</dbReference>
<name>A0A5Q0L6Y4_9ACTN</name>
<gene>
    <name evidence="1" type="ORF">GFH48_03035</name>
</gene>
<dbReference type="KEGG" id="sfy:GFH48_03035"/>
<dbReference type="RefSeq" id="WP_153286739.1">
    <property type="nucleotide sequence ID" value="NZ_CP045643.1"/>
</dbReference>
<evidence type="ECO:0000313" key="1">
    <source>
        <dbReference type="EMBL" id="QFZ72369.1"/>
    </source>
</evidence>
<keyword evidence="2" id="KW-1185">Reference proteome</keyword>
<protein>
    <submittedName>
        <fullName evidence="1">Uncharacterized protein</fullName>
    </submittedName>
</protein>
<sequence>MAGTPRTLLDIGPAGEEALVIGDAHPLRGLDGTLHDRATEALRQLLRRYLPACLTKGCGTAVRTDPAWLPR</sequence>
<organism evidence="1 2">
    <name type="scientific">Streptomyces fagopyri</name>
    <dbReference type="NCBI Taxonomy" id="2662397"/>
    <lineage>
        <taxon>Bacteria</taxon>
        <taxon>Bacillati</taxon>
        <taxon>Actinomycetota</taxon>
        <taxon>Actinomycetes</taxon>
        <taxon>Kitasatosporales</taxon>
        <taxon>Streptomycetaceae</taxon>
        <taxon>Streptomyces</taxon>
    </lineage>
</organism>
<evidence type="ECO:0000313" key="2">
    <source>
        <dbReference type="Proteomes" id="UP000326179"/>
    </source>
</evidence>
<dbReference type="AlphaFoldDB" id="A0A5Q0L6Y4"/>
<accession>A0A5Q0L6Y4</accession>
<dbReference type="Proteomes" id="UP000326179">
    <property type="component" value="Chromosome"/>
</dbReference>